<dbReference type="GeneID" id="37133559"/>
<evidence type="ECO:0000313" key="2">
    <source>
        <dbReference type="Proteomes" id="UP000248340"/>
    </source>
</evidence>
<reference evidence="1 2" key="1">
    <citation type="submission" date="2016-12" db="EMBL/GenBank/DDBJ databases">
        <title>The genomes of Aspergillus section Nigri reveals drivers in fungal speciation.</title>
        <authorList>
            <consortium name="DOE Joint Genome Institute"/>
            <person name="Vesth T.C."/>
            <person name="Nybo J."/>
            <person name="Theobald S."/>
            <person name="Brandl J."/>
            <person name="Frisvad J.C."/>
            <person name="Nielsen K.F."/>
            <person name="Lyhne E.K."/>
            <person name="Kogle M.E."/>
            <person name="Kuo A."/>
            <person name="Riley R."/>
            <person name="Clum A."/>
            <person name="Nolan M."/>
            <person name="Lipzen A."/>
            <person name="Salamov A."/>
            <person name="Henrissat B."/>
            <person name="Wiebenga A."/>
            <person name="De Vries R.P."/>
            <person name="Grigoriev I.V."/>
            <person name="Mortensen U.H."/>
            <person name="Andersen M.R."/>
            <person name="Baker S.E."/>
        </authorList>
    </citation>
    <scope>NUCLEOTIDE SEQUENCE [LARGE SCALE GENOMIC DNA]</scope>
    <source>
        <strain evidence="1 2">CBS 121591</strain>
    </source>
</reference>
<dbReference type="AlphaFoldDB" id="A0A319BT44"/>
<dbReference type="EMBL" id="KZ821789">
    <property type="protein sequence ID" value="PYH75517.1"/>
    <property type="molecule type" value="Genomic_DNA"/>
</dbReference>
<name>A0A319BT44_9EURO</name>
<feature type="non-terminal residue" evidence="1">
    <location>
        <position position="1"/>
    </location>
</feature>
<dbReference type="RefSeq" id="XP_025485717.1">
    <property type="nucleotide sequence ID" value="XM_025630818.1"/>
</dbReference>
<evidence type="ECO:0000313" key="1">
    <source>
        <dbReference type="EMBL" id="PYH75517.1"/>
    </source>
</evidence>
<sequence>VLDTVFQCDIALTYDPDLKQLHKDQDANFSINHGVMVSVARRFVEEIQRWSDDFSM</sequence>
<keyword evidence="2" id="KW-1185">Reference proteome</keyword>
<feature type="non-terminal residue" evidence="1">
    <location>
        <position position="56"/>
    </location>
</feature>
<dbReference type="OrthoDB" id="4232626at2759"/>
<dbReference type="Proteomes" id="UP000248340">
    <property type="component" value="Unassembled WGS sequence"/>
</dbReference>
<dbReference type="VEuPathDB" id="FungiDB:BO82DRAFT_244735"/>
<proteinExistence type="predicted"/>
<protein>
    <submittedName>
        <fullName evidence="1">Uncharacterized protein</fullName>
    </submittedName>
</protein>
<accession>A0A319BT44</accession>
<organism evidence="1 2">
    <name type="scientific">Aspergillus uvarum CBS 121591</name>
    <dbReference type="NCBI Taxonomy" id="1448315"/>
    <lineage>
        <taxon>Eukaryota</taxon>
        <taxon>Fungi</taxon>
        <taxon>Dikarya</taxon>
        <taxon>Ascomycota</taxon>
        <taxon>Pezizomycotina</taxon>
        <taxon>Eurotiomycetes</taxon>
        <taxon>Eurotiomycetidae</taxon>
        <taxon>Eurotiales</taxon>
        <taxon>Aspergillaceae</taxon>
        <taxon>Aspergillus</taxon>
        <taxon>Aspergillus subgen. Circumdati</taxon>
    </lineage>
</organism>
<gene>
    <name evidence="1" type="ORF">BO82DRAFT_244735</name>
</gene>